<gene>
    <name evidence="2" type="ORF">D0Y65_011005</name>
</gene>
<dbReference type="EMBL" id="QZWG01000005">
    <property type="protein sequence ID" value="RZC10508.1"/>
    <property type="molecule type" value="Genomic_DNA"/>
</dbReference>
<organism evidence="2 3">
    <name type="scientific">Glycine soja</name>
    <name type="common">Wild soybean</name>
    <dbReference type="NCBI Taxonomy" id="3848"/>
    <lineage>
        <taxon>Eukaryota</taxon>
        <taxon>Viridiplantae</taxon>
        <taxon>Streptophyta</taxon>
        <taxon>Embryophyta</taxon>
        <taxon>Tracheophyta</taxon>
        <taxon>Spermatophyta</taxon>
        <taxon>Magnoliopsida</taxon>
        <taxon>eudicotyledons</taxon>
        <taxon>Gunneridae</taxon>
        <taxon>Pentapetalae</taxon>
        <taxon>rosids</taxon>
        <taxon>fabids</taxon>
        <taxon>Fabales</taxon>
        <taxon>Fabaceae</taxon>
        <taxon>Papilionoideae</taxon>
        <taxon>50 kb inversion clade</taxon>
        <taxon>NPAAA clade</taxon>
        <taxon>indigoferoid/millettioid clade</taxon>
        <taxon>Phaseoleae</taxon>
        <taxon>Glycine</taxon>
        <taxon>Glycine subgen. Soja</taxon>
    </lineage>
</organism>
<name>A0A445KHX1_GLYSO</name>
<dbReference type="GO" id="GO:0004523">
    <property type="term" value="F:RNA-DNA hybrid ribonuclease activity"/>
    <property type="evidence" value="ECO:0007669"/>
    <property type="project" value="InterPro"/>
</dbReference>
<proteinExistence type="predicted"/>
<dbReference type="PANTHER" id="PTHR34023:SF5">
    <property type="entry name" value="RNASE H TYPE-1 DOMAIN-CONTAINING PROTEIN"/>
    <property type="match status" value="1"/>
</dbReference>
<feature type="domain" description="RNase H type-1" evidence="1">
    <location>
        <begin position="43"/>
        <end position="112"/>
    </location>
</feature>
<dbReference type="Pfam" id="PF13456">
    <property type="entry name" value="RVT_3"/>
    <property type="match status" value="1"/>
</dbReference>
<dbReference type="InterPro" id="IPR002156">
    <property type="entry name" value="RNaseH_domain"/>
</dbReference>
<reference evidence="2 3" key="1">
    <citation type="submission" date="2018-09" db="EMBL/GenBank/DDBJ databases">
        <title>A high-quality reference genome of wild soybean provides a powerful tool to mine soybean genomes.</title>
        <authorList>
            <person name="Xie M."/>
            <person name="Chung C.Y.L."/>
            <person name="Li M.-W."/>
            <person name="Wong F.-L."/>
            <person name="Chan T.-F."/>
            <person name="Lam H.-M."/>
        </authorList>
    </citation>
    <scope>NUCLEOTIDE SEQUENCE [LARGE SCALE GENOMIC DNA]</scope>
    <source>
        <strain evidence="3">cv. W05</strain>
        <tissue evidence="2">Hypocotyl of etiolated seedlings</tissue>
    </source>
</reference>
<dbReference type="PANTHER" id="PTHR34023">
    <property type="entry name" value="RNASE H DOMAIN-CONTAINING PROTEIN"/>
    <property type="match status" value="1"/>
</dbReference>
<dbReference type="GO" id="GO:0003676">
    <property type="term" value="F:nucleic acid binding"/>
    <property type="evidence" value="ECO:0007669"/>
    <property type="project" value="InterPro"/>
</dbReference>
<evidence type="ECO:0000313" key="3">
    <source>
        <dbReference type="Proteomes" id="UP000289340"/>
    </source>
</evidence>
<dbReference type="AlphaFoldDB" id="A0A445KHX1"/>
<dbReference type="Proteomes" id="UP000289340">
    <property type="component" value="Chromosome 5"/>
</dbReference>
<accession>A0A445KHX1</accession>
<dbReference type="CDD" id="cd06222">
    <property type="entry name" value="RNase_H_like"/>
    <property type="match status" value="1"/>
</dbReference>
<keyword evidence="3" id="KW-1185">Reference proteome</keyword>
<dbReference type="InterPro" id="IPR044730">
    <property type="entry name" value="RNase_H-like_dom_plant"/>
</dbReference>
<protein>
    <recommendedName>
        <fullName evidence="1">RNase H type-1 domain-containing protein</fullName>
    </recommendedName>
</protein>
<evidence type="ECO:0000313" key="2">
    <source>
        <dbReference type="EMBL" id="RZC10508.1"/>
    </source>
</evidence>
<evidence type="ECO:0000259" key="1">
    <source>
        <dbReference type="Pfam" id="PF13456"/>
    </source>
</evidence>
<sequence length="147" mass="16372">MPKWGCHMNILPISQARYRPSVLGLHQGAMKFLKAGKIRIWSLAWLEGIRNLHCESDSTTTPLQFIADAVVRSHPYYPIVLKIQSLITLQWQLHFSHTLREANSCANSLAKTGASEDSHLVILGNAPSNLSTSLMADALGVFFTMNR</sequence>
<comment type="caution">
    <text evidence="2">The sequence shown here is derived from an EMBL/GenBank/DDBJ whole genome shotgun (WGS) entry which is preliminary data.</text>
</comment>